<dbReference type="InterPro" id="IPR013099">
    <property type="entry name" value="K_chnl_dom"/>
</dbReference>
<keyword evidence="4" id="KW-1185">Reference proteome</keyword>
<evidence type="ECO:0000313" key="4">
    <source>
        <dbReference type="Proteomes" id="UP001597343"/>
    </source>
</evidence>
<sequence>MKKTKSEVAILFLVQFLIFVPSATFFVFHSQPVGILVAILNLAALLFFSYLVIRHVTLYKTRSIVMFLLLIMVELLLVFALLYSWMNWVDHRSFQSAGELSGLDFIAYSVSHFTATGQADIVSSTAIIKAITTVEMIFGYLLSAFFVASVVGYFFARSKVSEQSTERMFTGKEADSPE</sequence>
<accession>A0ABW4ZY31</accession>
<feature type="transmembrane region" description="Helical" evidence="1">
    <location>
        <begin position="7"/>
        <end position="28"/>
    </location>
</feature>
<feature type="transmembrane region" description="Helical" evidence="1">
    <location>
        <begin position="34"/>
        <end position="53"/>
    </location>
</feature>
<dbReference type="SUPFAM" id="SSF81324">
    <property type="entry name" value="Voltage-gated potassium channels"/>
    <property type="match status" value="1"/>
</dbReference>
<name>A0ABW4ZY31_9BACL</name>
<keyword evidence="1" id="KW-0812">Transmembrane</keyword>
<feature type="transmembrane region" description="Helical" evidence="1">
    <location>
        <begin position="65"/>
        <end position="86"/>
    </location>
</feature>
<evidence type="ECO:0000259" key="2">
    <source>
        <dbReference type="Pfam" id="PF07885"/>
    </source>
</evidence>
<evidence type="ECO:0000313" key="3">
    <source>
        <dbReference type="EMBL" id="MFD2170439.1"/>
    </source>
</evidence>
<feature type="transmembrane region" description="Helical" evidence="1">
    <location>
        <begin position="137"/>
        <end position="156"/>
    </location>
</feature>
<dbReference type="Proteomes" id="UP001597343">
    <property type="component" value="Unassembled WGS sequence"/>
</dbReference>
<organism evidence="3 4">
    <name type="scientific">Tumebacillus lipolyticus</name>
    <dbReference type="NCBI Taxonomy" id="1280370"/>
    <lineage>
        <taxon>Bacteria</taxon>
        <taxon>Bacillati</taxon>
        <taxon>Bacillota</taxon>
        <taxon>Bacilli</taxon>
        <taxon>Bacillales</taxon>
        <taxon>Alicyclobacillaceae</taxon>
        <taxon>Tumebacillus</taxon>
    </lineage>
</organism>
<keyword evidence="1" id="KW-1133">Transmembrane helix</keyword>
<dbReference type="EMBL" id="JBHUIO010000005">
    <property type="protein sequence ID" value="MFD2170439.1"/>
    <property type="molecule type" value="Genomic_DNA"/>
</dbReference>
<proteinExistence type="predicted"/>
<reference evidence="4" key="1">
    <citation type="journal article" date="2019" name="Int. J. Syst. Evol. Microbiol.">
        <title>The Global Catalogue of Microorganisms (GCM) 10K type strain sequencing project: providing services to taxonomists for standard genome sequencing and annotation.</title>
        <authorList>
            <consortium name="The Broad Institute Genomics Platform"/>
            <consortium name="The Broad Institute Genome Sequencing Center for Infectious Disease"/>
            <person name="Wu L."/>
            <person name="Ma J."/>
        </authorList>
    </citation>
    <scope>NUCLEOTIDE SEQUENCE [LARGE SCALE GENOMIC DNA]</scope>
    <source>
        <strain evidence="4">CGMCC 1.13574</strain>
    </source>
</reference>
<gene>
    <name evidence="3" type="ORF">ACFSOY_10540</name>
</gene>
<dbReference type="Pfam" id="PF07885">
    <property type="entry name" value="Ion_trans_2"/>
    <property type="match status" value="1"/>
</dbReference>
<evidence type="ECO:0000256" key="1">
    <source>
        <dbReference type="SAM" id="Phobius"/>
    </source>
</evidence>
<dbReference type="Gene3D" id="1.10.287.70">
    <property type="match status" value="1"/>
</dbReference>
<dbReference type="RefSeq" id="WP_386046391.1">
    <property type="nucleotide sequence ID" value="NZ_JBHUIO010000005.1"/>
</dbReference>
<comment type="caution">
    <text evidence="3">The sequence shown here is derived from an EMBL/GenBank/DDBJ whole genome shotgun (WGS) entry which is preliminary data.</text>
</comment>
<keyword evidence="1" id="KW-0472">Membrane</keyword>
<feature type="domain" description="Potassium channel" evidence="2">
    <location>
        <begin position="72"/>
        <end position="154"/>
    </location>
</feature>
<protein>
    <submittedName>
        <fullName evidence="3">Ion channel</fullName>
    </submittedName>
</protein>